<name>A0ABY8FU84_9SPHN</name>
<organism evidence="1 2">
    <name type="scientific">Altererythrobacter arenosus</name>
    <dbReference type="NCBI Taxonomy" id="3032592"/>
    <lineage>
        <taxon>Bacteria</taxon>
        <taxon>Pseudomonadati</taxon>
        <taxon>Pseudomonadota</taxon>
        <taxon>Alphaproteobacteria</taxon>
        <taxon>Sphingomonadales</taxon>
        <taxon>Erythrobacteraceae</taxon>
        <taxon>Altererythrobacter</taxon>
    </lineage>
</organism>
<proteinExistence type="predicted"/>
<dbReference type="EMBL" id="CP121106">
    <property type="protein sequence ID" value="WFL78563.1"/>
    <property type="molecule type" value="Genomic_DNA"/>
</dbReference>
<gene>
    <name evidence="1" type="ORF">P7228_05725</name>
</gene>
<evidence type="ECO:0000313" key="2">
    <source>
        <dbReference type="Proteomes" id="UP001215827"/>
    </source>
</evidence>
<dbReference type="RefSeq" id="WP_278017253.1">
    <property type="nucleotide sequence ID" value="NZ_CP121106.1"/>
</dbReference>
<keyword evidence="2" id="KW-1185">Reference proteome</keyword>
<evidence type="ECO:0000313" key="1">
    <source>
        <dbReference type="EMBL" id="WFL78563.1"/>
    </source>
</evidence>
<sequence>MGSPVSFEKLASLRSNLFEASYAAIEDWQRFPWHRDKRNEVQADKPNSSQALAIDVFGTVRAMANSRRDAVLDALAAEAGLPLGGPWALELEWTDPENLLCEPRQTQVDAIACGASAIMVIECKFTEPGGSCSQTRKIASGLGAGQRQCNGDYVRQTNPRTMVEASCALSGKGIRYWEVISSLFSLDPNAAYSPCPFKGEAFQWMRNMALAHELGRLHGKAARCVIAYAAGGGFPTEIKARDLGWLPSFASEALPPRCVSYQEIIALADQVDPSPMWGDLARWVECKIAQSQTAR</sequence>
<accession>A0ABY8FU84</accession>
<protein>
    <recommendedName>
        <fullName evidence="3">PD-(D/E)XK nuclease superfamily protein</fullName>
    </recommendedName>
</protein>
<reference evidence="1 2" key="1">
    <citation type="submission" date="2023-03" db="EMBL/GenBank/DDBJ databases">
        <title>Altererythrobacter sp. CAU 1644 isolated from sand.</title>
        <authorList>
            <person name="Kim W."/>
        </authorList>
    </citation>
    <scope>NUCLEOTIDE SEQUENCE [LARGE SCALE GENOMIC DNA]</scope>
    <source>
        <strain evidence="1 2">CAU 1644</strain>
    </source>
</reference>
<dbReference type="Proteomes" id="UP001215827">
    <property type="component" value="Chromosome"/>
</dbReference>
<dbReference type="Pfam" id="PF22558">
    <property type="entry name" value="REase-ARP"/>
    <property type="match status" value="1"/>
</dbReference>
<evidence type="ECO:0008006" key="3">
    <source>
        <dbReference type="Google" id="ProtNLM"/>
    </source>
</evidence>
<dbReference type="InterPro" id="IPR054333">
    <property type="entry name" value="REase-ARP-assoc"/>
</dbReference>